<evidence type="ECO:0000256" key="1">
    <source>
        <dbReference type="SAM" id="Phobius"/>
    </source>
</evidence>
<proteinExistence type="predicted"/>
<accession>A0A1H9X2G5</accession>
<keyword evidence="1" id="KW-0472">Membrane</keyword>
<evidence type="ECO:0000313" key="2">
    <source>
        <dbReference type="EMBL" id="SES40294.1"/>
    </source>
</evidence>
<keyword evidence="1" id="KW-0812">Transmembrane</keyword>
<name>A0A1H9X2G5_9PSEU</name>
<sequence length="212" mass="21874">MLKIVRVGVVGAVLPLGVLGAGWGGAAVGVGAGWVVVPAVLVTLGVGVVALRGILTMFEGGVKEGSDVEGLVWVSGFLMFIAVVFGGLVGVPGWVAIRGAQVTRCEVVSVDDGSAVDAGDGVYTVYRHVVACPGGYPGTYEVDERHTDTVELLVDPERETPPEYLRGDAFAAALGAWVALPAAGLLLLISLGRSIYWFRTSGPSSRELAPRS</sequence>
<feature type="transmembrane region" description="Helical" evidence="1">
    <location>
        <begin position="169"/>
        <end position="189"/>
    </location>
</feature>
<dbReference type="AlphaFoldDB" id="A0A1H9X2G5"/>
<protein>
    <submittedName>
        <fullName evidence="2">Uncharacterized protein</fullName>
    </submittedName>
</protein>
<reference evidence="3" key="1">
    <citation type="submission" date="2016-10" db="EMBL/GenBank/DDBJ databases">
        <authorList>
            <person name="Varghese N."/>
            <person name="Submissions S."/>
        </authorList>
    </citation>
    <scope>NUCLEOTIDE SEQUENCE [LARGE SCALE GENOMIC DNA]</scope>
    <source>
        <strain evidence="3">DSM 44260</strain>
    </source>
</reference>
<feature type="transmembrane region" description="Helical" evidence="1">
    <location>
        <begin position="70"/>
        <end position="91"/>
    </location>
</feature>
<organism evidence="2 3">
    <name type="scientific">Actinokineospora terrae</name>
    <dbReference type="NCBI Taxonomy" id="155974"/>
    <lineage>
        <taxon>Bacteria</taxon>
        <taxon>Bacillati</taxon>
        <taxon>Actinomycetota</taxon>
        <taxon>Actinomycetes</taxon>
        <taxon>Pseudonocardiales</taxon>
        <taxon>Pseudonocardiaceae</taxon>
        <taxon>Actinokineospora</taxon>
    </lineage>
</organism>
<dbReference type="STRING" id="155974.SAMN04487818_112183"/>
<keyword evidence="1" id="KW-1133">Transmembrane helix</keyword>
<feature type="transmembrane region" description="Helical" evidence="1">
    <location>
        <begin position="32"/>
        <end position="58"/>
    </location>
</feature>
<dbReference type="EMBL" id="FOGI01000012">
    <property type="protein sequence ID" value="SES40294.1"/>
    <property type="molecule type" value="Genomic_DNA"/>
</dbReference>
<dbReference type="RefSeq" id="WP_092784320.1">
    <property type="nucleotide sequence ID" value="NZ_FOGI01000012.1"/>
</dbReference>
<gene>
    <name evidence="2" type="ORF">SAMN04487818_112183</name>
</gene>
<evidence type="ECO:0000313" key="3">
    <source>
        <dbReference type="Proteomes" id="UP000199051"/>
    </source>
</evidence>
<dbReference type="Proteomes" id="UP000199051">
    <property type="component" value="Unassembled WGS sequence"/>
</dbReference>
<feature type="transmembrane region" description="Helical" evidence="1">
    <location>
        <begin position="7"/>
        <end position="26"/>
    </location>
</feature>
<keyword evidence="3" id="KW-1185">Reference proteome</keyword>